<dbReference type="InterPro" id="IPR049448">
    <property type="entry name" value="ACAD9/ACADV-like_C"/>
</dbReference>
<evidence type="ECO:0000256" key="5">
    <source>
        <dbReference type="ARBA" id="ARBA00022553"/>
    </source>
</evidence>
<evidence type="ECO:0000256" key="2">
    <source>
        <dbReference type="ARBA" id="ARBA00004637"/>
    </source>
</evidence>
<feature type="domain" description="ACAD9/ACADV-like C-terminal" evidence="32">
    <location>
        <begin position="482"/>
        <end position="602"/>
    </location>
</feature>
<dbReference type="SUPFAM" id="SSF56645">
    <property type="entry name" value="Acyl-CoA dehydrogenase NM domain-like"/>
    <property type="match status" value="1"/>
</dbReference>
<evidence type="ECO:0000256" key="20">
    <source>
        <dbReference type="ARBA" id="ARBA00046812"/>
    </source>
</evidence>
<dbReference type="Gene3D" id="1.10.540.10">
    <property type="entry name" value="Acyl-CoA dehydrogenase/oxidase, N-terminal domain"/>
    <property type="match status" value="1"/>
</dbReference>
<evidence type="ECO:0000256" key="28">
    <source>
        <dbReference type="RuleBase" id="RU362125"/>
    </source>
</evidence>
<dbReference type="Proteomes" id="UP000078046">
    <property type="component" value="Unassembled WGS sequence"/>
</dbReference>
<dbReference type="InterPro" id="IPR013786">
    <property type="entry name" value="AcylCoA_DH/ox_N"/>
</dbReference>
<dbReference type="InterPro" id="IPR046373">
    <property type="entry name" value="Acyl-CoA_Oxase/DH_mid-dom_sf"/>
</dbReference>
<evidence type="ECO:0000256" key="15">
    <source>
        <dbReference type="ARBA" id="ARBA00023128"/>
    </source>
</evidence>
<comment type="catalytic activity">
    <reaction evidence="23">
        <text>tetracosanoyl-CoA + oxidized [electron-transfer flavoprotein] + H(+) = (2E)-tetracosenoyl-CoA + reduced [electron-transfer flavoprotein]</text>
        <dbReference type="Rhea" id="RHEA:47232"/>
        <dbReference type="Rhea" id="RHEA-COMP:10685"/>
        <dbReference type="Rhea" id="RHEA-COMP:10686"/>
        <dbReference type="ChEBI" id="CHEBI:15378"/>
        <dbReference type="ChEBI" id="CHEBI:57692"/>
        <dbReference type="ChEBI" id="CHEBI:58307"/>
        <dbReference type="ChEBI" id="CHEBI:65052"/>
        <dbReference type="ChEBI" id="CHEBI:74693"/>
    </reaction>
    <physiologicalReaction direction="left-to-right" evidence="23">
        <dbReference type="Rhea" id="RHEA:47233"/>
    </physiologicalReaction>
</comment>
<dbReference type="Pfam" id="PF21343">
    <property type="entry name" value="ACAD9-ACADV_C"/>
    <property type="match status" value="1"/>
</dbReference>
<evidence type="ECO:0000256" key="11">
    <source>
        <dbReference type="ARBA" id="ARBA00022946"/>
    </source>
</evidence>
<evidence type="ECO:0000256" key="21">
    <source>
        <dbReference type="ARBA" id="ARBA00047893"/>
    </source>
</evidence>
<dbReference type="PROSITE" id="PS00073">
    <property type="entry name" value="ACYL_COA_DH_2"/>
    <property type="match status" value="1"/>
</dbReference>
<dbReference type="OrthoDB" id="2588832at2759"/>
<evidence type="ECO:0000256" key="22">
    <source>
        <dbReference type="ARBA" id="ARBA00047916"/>
    </source>
</evidence>
<dbReference type="InterPro" id="IPR009100">
    <property type="entry name" value="AcylCoA_DH/oxidase_NM_dom_sf"/>
</dbReference>
<evidence type="ECO:0000256" key="18">
    <source>
        <dbReference type="ARBA" id="ARBA00040902"/>
    </source>
</evidence>
<organism evidence="33 34">
    <name type="scientific">Intoshia linei</name>
    <dbReference type="NCBI Taxonomy" id="1819745"/>
    <lineage>
        <taxon>Eukaryota</taxon>
        <taxon>Metazoa</taxon>
        <taxon>Spiralia</taxon>
        <taxon>Lophotrochozoa</taxon>
        <taxon>Mesozoa</taxon>
        <taxon>Orthonectida</taxon>
        <taxon>Rhopaluridae</taxon>
        <taxon>Intoshia</taxon>
    </lineage>
</organism>
<evidence type="ECO:0000313" key="33">
    <source>
        <dbReference type="EMBL" id="OAF66255.1"/>
    </source>
</evidence>
<comment type="pathway">
    <text evidence="3">Lipid metabolism; mitochondrial fatty acid beta-oxidation.</text>
</comment>
<evidence type="ECO:0000259" key="30">
    <source>
        <dbReference type="Pfam" id="PF02770"/>
    </source>
</evidence>
<evidence type="ECO:0000256" key="12">
    <source>
        <dbReference type="ARBA" id="ARBA00022990"/>
    </source>
</evidence>
<dbReference type="EMBL" id="LWCA01000988">
    <property type="protein sequence ID" value="OAF66255.1"/>
    <property type="molecule type" value="Genomic_DNA"/>
</dbReference>
<evidence type="ECO:0000256" key="7">
    <source>
        <dbReference type="ARBA" id="ARBA00022792"/>
    </source>
</evidence>
<dbReference type="FunFam" id="1.20.140.10:FF:000008">
    <property type="entry name" value="acyl-CoA dehydrogenase family member 9, mitochondrial"/>
    <property type="match status" value="1"/>
</dbReference>
<comment type="subcellular location">
    <subcellularLocation>
        <location evidence="2">Mitochondrion inner membrane</location>
        <topology evidence="2">Peripheral membrane protein</topology>
    </subcellularLocation>
</comment>
<evidence type="ECO:0000256" key="4">
    <source>
        <dbReference type="ARBA" id="ARBA00009347"/>
    </source>
</evidence>
<comment type="cofactor">
    <cofactor evidence="1 28">
        <name>FAD</name>
        <dbReference type="ChEBI" id="CHEBI:57692"/>
    </cofactor>
</comment>
<evidence type="ECO:0000313" key="34">
    <source>
        <dbReference type="Proteomes" id="UP000078046"/>
    </source>
</evidence>
<keyword evidence="16" id="KW-0472">Membrane</keyword>
<comment type="catalytic activity">
    <reaction evidence="24">
        <text>tetradecanoyl-CoA + oxidized [electron-transfer flavoprotein] + H(+) = (2E)-tetradecenoyl-CoA + reduced [electron-transfer flavoprotein]</text>
        <dbReference type="Rhea" id="RHEA:47316"/>
        <dbReference type="Rhea" id="RHEA-COMP:10685"/>
        <dbReference type="Rhea" id="RHEA-COMP:10686"/>
        <dbReference type="ChEBI" id="CHEBI:15378"/>
        <dbReference type="ChEBI" id="CHEBI:57385"/>
        <dbReference type="ChEBI" id="CHEBI:57692"/>
        <dbReference type="ChEBI" id="CHEBI:58307"/>
        <dbReference type="ChEBI" id="CHEBI:61405"/>
    </reaction>
    <physiologicalReaction direction="left-to-right" evidence="24">
        <dbReference type="Rhea" id="RHEA:47317"/>
    </physiologicalReaction>
</comment>
<dbReference type="Pfam" id="PF02771">
    <property type="entry name" value="Acyl-CoA_dh_N"/>
    <property type="match status" value="1"/>
</dbReference>
<comment type="catalytic activity">
    <reaction evidence="26">
        <text>eicosanoyl-CoA + oxidized [electron-transfer flavoprotein] + H(+) = (2E)-eicosenoyl-CoA + reduced [electron-transfer flavoprotein]</text>
        <dbReference type="Rhea" id="RHEA:47236"/>
        <dbReference type="Rhea" id="RHEA-COMP:10685"/>
        <dbReference type="Rhea" id="RHEA-COMP:10686"/>
        <dbReference type="ChEBI" id="CHEBI:15378"/>
        <dbReference type="ChEBI" id="CHEBI:57380"/>
        <dbReference type="ChEBI" id="CHEBI:57692"/>
        <dbReference type="ChEBI" id="CHEBI:58307"/>
        <dbReference type="ChEBI" id="CHEBI:74691"/>
    </reaction>
    <physiologicalReaction direction="left-to-right" evidence="26">
        <dbReference type="Rhea" id="RHEA:47237"/>
    </physiologicalReaction>
</comment>
<keyword evidence="34" id="KW-1185">Reference proteome</keyword>
<evidence type="ECO:0000259" key="32">
    <source>
        <dbReference type="Pfam" id="PF21343"/>
    </source>
</evidence>
<dbReference type="Gene3D" id="1.20.140.10">
    <property type="entry name" value="Butyryl-CoA Dehydrogenase, subunit A, domain 3"/>
    <property type="match status" value="2"/>
</dbReference>
<evidence type="ECO:0000259" key="29">
    <source>
        <dbReference type="Pfam" id="PF00441"/>
    </source>
</evidence>
<accession>A0A177AW90</accession>
<keyword evidence="13 28" id="KW-0560">Oxidoreductase</keyword>
<dbReference type="PANTHER" id="PTHR43884">
    <property type="entry name" value="ACYL-COA DEHYDROGENASE"/>
    <property type="match status" value="1"/>
</dbReference>
<comment type="catalytic activity">
    <reaction evidence="25">
        <text>a very-long-chain 2,3-saturated fatty acyl-CoA + oxidized [electron-transfer flavoprotein] + H(+) = a very-long-chain (2E)-enoyl-CoA + reduced [electron-transfer flavoprotein]</text>
        <dbReference type="Rhea" id="RHEA:19181"/>
        <dbReference type="Rhea" id="RHEA-COMP:10685"/>
        <dbReference type="Rhea" id="RHEA-COMP:10686"/>
        <dbReference type="ChEBI" id="CHEBI:15378"/>
        <dbReference type="ChEBI" id="CHEBI:57692"/>
        <dbReference type="ChEBI" id="CHEBI:58307"/>
        <dbReference type="ChEBI" id="CHEBI:83724"/>
        <dbReference type="ChEBI" id="CHEBI:83728"/>
        <dbReference type="EC" id="1.3.8.9"/>
    </reaction>
    <physiologicalReaction direction="left-to-right" evidence="25">
        <dbReference type="Rhea" id="RHEA:19182"/>
    </physiologicalReaction>
</comment>
<reference evidence="33 34" key="1">
    <citation type="submission" date="2016-04" db="EMBL/GenBank/DDBJ databases">
        <title>The genome of Intoshia linei affirms orthonectids as highly simplified spiralians.</title>
        <authorList>
            <person name="Mikhailov K.V."/>
            <person name="Slusarev G.S."/>
            <person name="Nikitin M.A."/>
            <person name="Logacheva M.D."/>
            <person name="Penin A."/>
            <person name="Aleoshin V."/>
            <person name="Panchin Y.V."/>
        </authorList>
    </citation>
    <scope>NUCLEOTIDE SEQUENCE [LARGE SCALE GENOMIC DNA]</scope>
    <source>
        <strain evidence="33">Intl2013</strain>
        <tissue evidence="33">Whole animal</tissue>
    </source>
</reference>
<dbReference type="SUPFAM" id="SSF47203">
    <property type="entry name" value="Acyl-CoA dehydrogenase C-terminal domain-like"/>
    <property type="match status" value="1"/>
</dbReference>
<gene>
    <name evidence="33" type="ORF">A3Q56_06017</name>
</gene>
<evidence type="ECO:0000256" key="14">
    <source>
        <dbReference type="ARBA" id="ARBA00023098"/>
    </source>
</evidence>
<comment type="subunit">
    <text evidence="20">Homodimer. Homodimerizes after import into the mitochondrion.</text>
</comment>
<keyword evidence="12" id="KW-0007">Acetylation</keyword>
<keyword evidence="7" id="KW-0999">Mitochondrion inner membrane</keyword>
<keyword evidence="8" id="KW-0702">S-nitrosylation</keyword>
<sequence length="611" mass="67978">MFQTILSLCRLRGMTKILYSNGFQARFKSDFKTSDSFVLNLFANKIVTNKIFPYPKALTDSQREELELMVPQIDKSYGEMLNADEMDRTSKISNEIFKFLGEQGAFGIQIPTKYGGLGFTNTQFAKLTEVMAKFDLSILIMLGAHQSIGLKGILLYGTEEQKKKYLPKLATGEHIAAYCLTEPSSGSDANSIRSKAVLSNDKSHYILNGSKIWITNGGIAKIFTVFAQVPIKDEKTGETKNRVTAFIVEREFQGVTSGKAEDKMGIRSCNTTELYFDNVKIPVANVLGEVGNGFKVAVNILNSGRFAMCTSLAGAMKAAIKMAVNHAATRVQFGNTLDKYGSVQEKLYKMAALQYTAESVGYLLAGIMDQGQKEFQMESAIGKIFASEAAWNVVDEAIQIHGGMGFMRELGLERVLRDLRIFRIFEGANDVLRLFISLTGCQYAGKNLMHMARSSPMDIIKKQGKRLFGSYDTSIIDNCTDQLKGSANDISFVMNLFGISVEKLLLKYKKEIIHEQMLLSRISNAVIDIFTSVAVLSRVNKTIDENLPSKQHEILLSKIIIFEAMKRAKHNLNIVIMKNAKDANMFNEISQISKNIIENEGVLQGHPTNII</sequence>
<dbReference type="InterPro" id="IPR037069">
    <property type="entry name" value="AcylCoA_DH/ox_N_sf"/>
</dbReference>
<evidence type="ECO:0000256" key="6">
    <source>
        <dbReference type="ARBA" id="ARBA00022630"/>
    </source>
</evidence>
<dbReference type="Pfam" id="PF02770">
    <property type="entry name" value="Acyl-CoA_dh_M"/>
    <property type="match status" value="1"/>
</dbReference>
<feature type="domain" description="Acyl-CoA oxidase/dehydrogenase middle" evidence="30">
    <location>
        <begin position="177"/>
        <end position="279"/>
    </location>
</feature>
<comment type="caution">
    <text evidence="33">The sequence shown here is derived from an EMBL/GenBank/DDBJ whole genome shotgun (WGS) entry which is preliminary data.</text>
</comment>
<dbReference type="Pfam" id="PF00441">
    <property type="entry name" value="Acyl-CoA_dh_1"/>
    <property type="match status" value="1"/>
</dbReference>
<dbReference type="GO" id="GO:0005743">
    <property type="term" value="C:mitochondrial inner membrane"/>
    <property type="evidence" value="ECO:0007669"/>
    <property type="project" value="UniProtKB-SubCell"/>
</dbReference>
<dbReference type="EC" id="1.3.8.9" evidence="17"/>
<dbReference type="AlphaFoldDB" id="A0A177AW90"/>
<dbReference type="InterPro" id="IPR009075">
    <property type="entry name" value="AcylCo_DH/oxidase_C"/>
</dbReference>
<comment type="function">
    <text evidence="19">Very long-chain specific acyl-CoA dehydrogenase is one of the acyl-CoA dehydrogenases that catalyze the first step of mitochondrial fatty acid beta-oxidation, an aerobic process breaking down fatty acids into acetyl-CoA and allowing the production of energy from fats. The first step of fatty acid beta-oxidation consists in the removal of one hydrogen from C-2 and C-3 of the straight-chain fatty acyl-CoA thioester, resulting in the formation of trans-2-enoyl-CoA. Among the different mitochondrial acyl-CoA dehydrogenases, very long-chain specific acyl-CoA dehydrogenase acts specifically on acyl-CoAs with saturated 12 to 24 carbons long primary chains.</text>
</comment>
<dbReference type="InterPro" id="IPR036250">
    <property type="entry name" value="AcylCo_DH-like_C"/>
</dbReference>
<evidence type="ECO:0000256" key="16">
    <source>
        <dbReference type="ARBA" id="ARBA00023136"/>
    </source>
</evidence>
<evidence type="ECO:0000256" key="10">
    <source>
        <dbReference type="ARBA" id="ARBA00022832"/>
    </source>
</evidence>
<dbReference type="FunFam" id="1.10.540.10:FF:000001">
    <property type="entry name" value="Very long-chain-specific acyl-CoA dehydrogenase, mitochondrial"/>
    <property type="match status" value="1"/>
</dbReference>
<keyword evidence="6 28" id="KW-0285">Flavoprotein</keyword>
<dbReference type="GO" id="GO:0017099">
    <property type="term" value="F:very-long-chain fatty acyl-CoA dehydrogenase activity"/>
    <property type="evidence" value="ECO:0007669"/>
    <property type="project" value="UniProtKB-EC"/>
</dbReference>
<protein>
    <recommendedName>
        <fullName evidence="18">Very long-chain specific acyl-CoA dehydrogenase, mitochondrial</fullName>
        <ecNumber evidence="17">1.3.8.9</ecNumber>
    </recommendedName>
</protein>
<dbReference type="FunFam" id="2.40.110.10:FF:000006">
    <property type="entry name" value="very long-chain specific acyl-CoA dehydrogenase, mitochondrial"/>
    <property type="match status" value="1"/>
</dbReference>
<dbReference type="Gene3D" id="2.40.110.10">
    <property type="entry name" value="Butyryl-CoA Dehydrogenase, subunit A, domain 2"/>
    <property type="match status" value="1"/>
</dbReference>
<evidence type="ECO:0000256" key="9">
    <source>
        <dbReference type="ARBA" id="ARBA00022827"/>
    </source>
</evidence>
<dbReference type="PROSITE" id="PS00072">
    <property type="entry name" value="ACYL_COA_DH_1"/>
    <property type="match status" value="1"/>
</dbReference>
<evidence type="ECO:0000256" key="26">
    <source>
        <dbReference type="ARBA" id="ARBA00049140"/>
    </source>
</evidence>
<evidence type="ECO:0000256" key="13">
    <source>
        <dbReference type="ARBA" id="ARBA00023002"/>
    </source>
</evidence>
<evidence type="ECO:0000259" key="31">
    <source>
        <dbReference type="Pfam" id="PF02771"/>
    </source>
</evidence>
<keyword evidence="5" id="KW-0597">Phosphoprotein</keyword>
<dbReference type="GO" id="GO:0050660">
    <property type="term" value="F:flavin adenine dinucleotide binding"/>
    <property type="evidence" value="ECO:0007669"/>
    <property type="project" value="InterPro"/>
</dbReference>
<feature type="domain" description="Acyl-CoA dehydrogenase/oxidase N-terminal" evidence="31">
    <location>
        <begin position="82"/>
        <end position="173"/>
    </location>
</feature>
<dbReference type="InterPro" id="IPR006089">
    <property type="entry name" value="Acyl-CoA_DH_CS"/>
</dbReference>
<comment type="catalytic activity">
    <reaction evidence="22">
        <text>oxidized [electron-transfer flavoprotein] + hexadecanoyl-CoA + H(+) = (2E)-hexadecenoyl-CoA + reduced [electron-transfer flavoprotein]</text>
        <dbReference type="Rhea" id="RHEA:43448"/>
        <dbReference type="Rhea" id="RHEA-COMP:10685"/>
        <dbReference type="Rhea" id="RHEA-COMP:10686"/>
        <dbReference type="ChEBI" id="CHEBI:15378"/>
        <dbReference type="ChEBI" id="CHEBI:57379"/>
        <dbReference type="ChEBI" id="CHEBI:57692"/>
        <dbReference type="ChEBI" id="CHEBI:58307"/>
        <dbReference type="ChEBI" id="CHEBI:61526"/>
    </reaction>
    <physiologicalReaction direction="left-to-right" evidence="22">
        <dbReference type="Rhea" id="RHEA:43449"/>
    </physiologicalReaction>
</comment>
<evidence type="ECO:0000256" key="17">
    <source>
        <dbReference type="ARBA" id="ARBA00039034"/>
    </source>
</evidence>
<evidence type="ECO:0000256" key="3">
    <source>
        <dbReference type="ARBA" id="ARBA00005198"/>
    </source>
</evidence>
<keyword evidence="10" id="KW-0276">Fatty acid metabolism</keyword>
<proteinExistence type="inferred from homology"/>
<name>A0A177AW90_9BILA</name>
<evidence type="ECO:0000256" key="23">
    <source>
        <dbReference type="ARBA" id="ARBA00048086"/>
    </source>
</evidence>
<feature type="domain" description="Acyl-CoA dehydrogenase/oxidase C-terminal" evidence="29">
    <location>
        <begin position="291"/>
        <end position="436"/>
    </location>
</feature>
<evidence type="ECO:0000256" key="24">
    <source>
        <dbReference type="ARBA" id="ARBA00049038"/>
    </source>
</evidence>
<keyword evidence="14" id="KW-0443">Lipid metabolism</keyword>
<dbReference type="GO" id="GO:0006631">
    <property type="term" value="P:fatty acid metabolic process"/>
    <property type="evidence" value="ECO:0007669"/>
    <property type="project" value="UniProtKB-KW"/>
</dbReference>
<evidence type="ECO:0000256" key="8">
    <source>
        <dbReference type="ARBA" id="ARBA00022799"/>
    </source>
</evidence>
<evidence type="ECO:0000256" key="27">
    <source>
        <dbReference type="ARBA" id="ARBA00049224"/>
    </source>
</evidence>
<dbReference type="GO" id="GO:0000062">
    <property type="term" value="F:fatty-acyl-CoA binding"/>
    <property type="evidence" value="ECO:0007669"/>
    <property type="project" value="TreeGrafter"/>
</dbReference>
<comment type="catalytic activity">
    <reaction evidence="21">
        <text>dodecanoyl-CoA + oxidized [electron-transfer flavoprotein] + H(+) = (2E)-dodecenoyl-CoA + reduced [electron-transfer flavoprotein]</text>
        <dbReference type="Rhea" id="RHEA:47296"/>
        <dbReference type="Rhea" id="RHEA-COMP:10685"/>
        <dbReference type="Rhea" id="RHEA-COMP:10686"/>
        <dbReference type="ChEBI" id="CHEBI:15378"/>
        <dbReference type="ChEBI" id="CHEBI:57330"/>
        <dbReference type="ChEBI" id="CHEBI:57375"/>
        <dbReference type="ChEBI" id="CHEBI:57692"/>
        <dbReference type="ChEBI" id="CHEBI:58307"/>
    </reaction>
    <physiologicalReaction direction="left-to-right" evidence="21">
        <dbReference type="Rhea" id="RHEA:47297"/>
    </physiologicalReaction>
</comment>
<comment type="similarity">
    <text evidence="4 28">Belongs to the acyl-CoA dehydrogenase family.</text>
</comment>
<dbReference type="PANTHER" id="PTHR43884:SF11">
    <property type="entry name" value="VERY LONG-CHAIN SPECIFIC ACYL-COA DEHYDROGENASE, MITOCHONDRIAL"/>
    <property type="match status" value="1"/>
</dbReference>
<evidence type="ECO:0000256" key="25">
    <source>
        <dbReference type="ARBA" id="ARBA00049050"/>
    </source>
</evidence>
<comment type="catalytic activity">
    <reaction evidence="27">
        <text>octadecanoyl-CoA + oxidized [electron-transfer flavoprotein] + H(+) = (2E)-octadecenoyl-CoA + reduced [electron-transfer flavoprotein]</text>
        <dbReference type="Rhea" id="RHEA:47240"/>
        <dbReference type="Rhea" id="RHEA-COMP:10685"/>
        <dbReference type="Rhea" id="RHEA-COMP:10686"/>
        <dbReference type="ChEBI" id="CHEBI:15378"/>
        <dbReference type="ChEBI" id="CHEBI:57394"/>
        <dbReference type="ChEBI" id="CHEBI:57692"/>
        <dbReference type="ChEBI" id="CHEBI:58307"/>
        <dbReference type="ChEBI" id="CHEBI:71412"/>
    </reaction>
    <physiologicalReaction direction="left-to-right" evidence="27">
        <dbReference type="Rhea" id="RHEA:47241"/>
    </physiologicalReaction>
</comment>
<keyword evidence="15" id="KW-0496">Mitochondrion</keyword>
<keyword evidence="9 28" id="KW-0274">FAD</keyword>
<evidence type="ECO:0000256" key="19">
    <source>
        <dbReference type="ARBA" id="ARBA00045422"/>
    </source>
</evidence>
<dbReference type="InterPro" id="IPR006091">
    <property type="entry name" value="Acyl-CoA_Oxase/DH_mid-dom"/>
</dbReference>
<evidence type="ECO:0000256" key="1">
    <source>
        <dbReference type="ARBA" id="ARBA00001974"/>
    </source>
</evidence>
<keyword evidence="11" id="KW-0809">Transit peptide</keyword>